<dbReference type="EMBL" id="FONR01000001">
    <property type="protein sequence ID" value="SFE38931.1"/>
    <property type="molecule type" value="Genomic_DNA"/>
</dbReference>
<dbReference type="AlphaFoldDB" id="A0A1I2A4S1"/>
<dbReference type="Pfam" id="PF00144">
    <property type="entry name" value="Beta-lactamase"/>
    <property type="match status" value="1"/>
</dbReference>
<proteinExistence type="predicted"/>
<sequence>MGHLRQEVEPREAGLDPKALARLDQHFSHLVDDLRLPGYLVSVSRHGRIAHLTTYGHRDLEARLPVETDTLWRIYSMTKPVTSVAALMLLEEGRLRLDDPVARFLPAFADPRVYVSGSGADMKTRPAEQPLLIRHLLTHTSGLTFGFYHSHPVDALYRDAGLESSVAPGADLAGTCDVYAGLPLQFEPGTEWNYSVSTNVLGRLIEVVSGQDLDAFLAERIFGPLGMTDAGFCVTDEQAERLAELYGEDAEGRITPIAGLPLHGRPRFLSGSGGMVASAYDYHRFMEMLRRRGELDGARLLKPETVDTMAANHLPGGVDRRTFGSALHREPGNAGLGFGLGVSVVVDPEITRSPTSEGAFGWSGVASTTFWVDPRHDLTVQFYTQVRPTSSHSIYPELKRLVHEAVLG</sequence>
<reference evidence="2 3" key="1">
    <citation type="submission" date="2016-10" db="EMBL/GenBank/DDBJ databases">
        <authorList>
            <person name="de Groot N.N."/>
        </authorList>
    </citation>
    <scope>NUCLEOTIDE SEQUENCE [LARGE SCALE GENOMIC DNA]</scope>
    <source>
        <strain evidence="2 3">OK461</strain>
    </source>
</reference>
<dbReference type="OrthoDB" id="4281716at2"/>
<protein>
    <submittedName>
        <fullName evidence="2">CubicO group peptidase, beta-lactamase class C family</fullName>
    </submittedName>
</protein>
<accession>A0A1I2A4S1</accession>
<dbReference type="PANTHER" id="PTHR43283:SF3">
    <property type="entry name" value="BETA-LACTAMASE FAMILY PROTEIN (AFU_ORTHOLOGUE AFUA_5G07500)"/>
    <property type="match status" value="1"/>
</dbReference>
<dbReference type="PANTHER" id="PTHR43283">
    <property type="entry name" value="BETA-LACTAMASE-RELATED"/>
    <property type="match status" value="1"/>
</dbReference>
<evidence type="ECO:0000313" key="3">
    <source>
        <dbReference type="Proteomes" id="UP000181942"/>
    </source>
</evidence>
<gene>
    <name evidence="2" type="ORF">SAMN02787118_101552</name>
</gene>
<organism evidence="2 3">
    <name type="scientific">Streptomyces mirabilis</name>
    <dbReference type="NCBI Taxonomy" id="68239"/>
    <lineage>
        <taxon>Bacteria</taxon>
        <taxon>Bacillati</taxon>
        <taxon>Actinomycetota</taxon>
        <taxon>Actinomycetes</taxon>
        <taxon>Kitasatosporales</taxon>
        <taxon>Streptomycetaceae</taxon>
        <taxon>Streptomyces</taxon>
    </lineage>
</organism>
<dbReference type="InterPro" id="IPR012338">
    <property type="entry name" value="Beta-lactam/transpept-like"/>
</dbReference>
<dbReference type="InterPro" id="IPR001466">
    <property type="entry name" value="Beta-lactam-related"/>
</dbReference>
<dbReference type="InterPro" id="IPR050789">
    <property type="entry name" value="Diverse_Enzym_Activities"/>
</dbReference>
<dbReference type="SUPFAM" id="SSF56601">
    <property type="entry name" value="beta-lactamase/transpeptidase-like"/>
    <property type="match status" value="1"/>
</dbReference>
<dbReference type="RefSeq" id="WP_075025680.1">
    <property type="nucleotide sequence ID" value="NZ_FONR01000001.1"/>
</dbReference>
<evidence type="ECO:0000313" key="2">
    <source>
        <dbReference type="EMBL" id="SFE38931.1"/>
    </source>
</evidence>
<feature type="domain" description="Beta-lactamase-related" evidence="1">
    <location>
        <begin position="23"/>
        <end position="393"/>
    </location>
</feature>
<dbReference type="Gene3D" id="3.40.710.10">
    <property type="entry name" value="DD-peptidase/beta-lactamase superfamily"/>
    <property type="match status" value="1"/>
</dbReference>
<evidence type="ECO:0000259" key="1">
    <source>
        <dbReference type="Pfam" id="PF00144"/>
    </source>
</evidence>
<name>A0A1I2A4S1_9ACTN</name>
<dbReference type="Proteomes" id="UP000181942">
    <property type="component" value="Unassembled WGS sequence"/>
</dbReference>